<evidence type="ECO:0000256" key="1">
    <source>
        <dbReference type="SAM" id="Phobius"/>
    </source>
</evidence>
<proteinExistence type="predicted"/>
<keyword evidence="1" id="KW-1133">Transmembrane helix</keyword>
<keyword evidence="1" id="KW-0812">Transmembrane</keyword>
<feature type="transmembrane region" description="Helical" evidence="1">
    <location>
        <begin position="43"/>
        <end position="61"/>
    </location>
</feature>
<sequence length="62" mass="7075">MQFVLGEDRSLICFVSYPTQIDQKGTRIGCSTEDPCPTLDPPLILLLYIYISFFNLTTFILL</sequence>
<name>A0A0A9G0L8_ARUDO</name>
<evidence type="ECO:0000313" key="2">
    <source>
        <dbReference type="EMBL" id="JAE16086.1"/>
    </source>
</evidence>
<organism evidence="2">
    <name type="scientific">Arundo donax</name>
    <name type="common">Giant reed</name>
    <name type="synonym">Donax arundinaceus</name>
    <dbReference type="NCBI Taxonomy" id="35708"/>
    <lineage>
        <taxon>Eukaryota</taxon>
        <taxon>Viridiplantae</taxon>
        <taxon>Streptophyta</taxon>
        <taxon>Embryophyta</taxon>
        <taxon>Tracheophyta</taxon>
        <taxon>Spermatophyta</taxon>
        <taxon>Magnoliopsida</taxon>
        <taxon>Liliopsida</taxon>
        <taxon>Poales</taxon>
        <taxon>Poaceae</taxon>
        <taxon>PACMAD clade</taxon>
        <taxon>Arundinoideae</taxon>
        <taxon>Arundineae</taxon>
        <taxon>Arundo</taxon>
    </lineage>
</organism>
<keyword evidence="1" id="KW-0472">Membrane</keyword>
<reference evidence="2" key="2">
    <citation type="journal article" date="2015" name="Data Brief">
        <title>Shoot transcriptome of the giant reed, Arundo donax.</title>
        <authorList>
            <person name="Barrero R.A."/>
            <person name="Guerrero F.D."/>
            <person name="Moolhuijzen P."/>
            <person name="Goolsby J.A."/>
            <person name="Tidwell J."/>
            <person name="Bellgard S.E."/>
            <person name="Bellgard M.I."/>
        </authorList>
    </citation>
    <scope>NUCLEOTIDE SEQUENCE</scope>
    <source>
        <tissue evidence="2">Shoot tissue taken approximately 20 cm above the soil surface</tissue>
    </source>
</reference>
<dbReference type="AlphaFoldDB" id="A0A0A9G0L8"/>
<accession>A0A0A9G0L8</accession>
<protein>
    <submittedName>
        <fullName evidence="2">Uncharacterized protein</fullName>
    </submittedName>
</protein>
<dbReference type="EMBL" id="GBRH01181810">
    <property type="protein sequence ID" value="JAE16086.1"/>
    <property type="molecule type" value="Transcribed_RNA"/>
</dbReference>
<reference evidence="2" key="1">
    <citation type="submission" date="2014-09" db="EMBL/GenBank/DDBJ databases">
        <authorList>
            <person name="Magalhaes I.L.F."/>
            <person name="Oliveira U."/>
            <person name="Santos F.R."/>
            <person name="Vidigal T.H.D.A."/>
            <person name="Brescovit A.D."/>
            <person name="Santos A.J."/>
        </authorList>
    </citation>
    <scope>NUCLEOTIDE SEQUENCE</scope>
    <source>
        <tissue evidence="2">Shoot tissue taken approximately 20 cm above the soil surface</tissue>
    </source>
</reference>